<evidence type="ECO:0000313" key="2">
    <source>
        <dbReference type="EMBL" id="CAE7257363.1"/>
    </source>
</evidence>
<gene>
    <name evidence="2" type="primary">OS5_229L</name>
    <name evidence="2" type="ORF">SNAT2548_LOCUS13285</name>
</gene>
<accession>A0A812MFV6</accession>
<dbReference type="EMBL" id="CAJNDS010001391">
    <property type="protein sequence ID" value="CAE7257363.1"/>
    <property type="molecule type" value="Genomic_DNA"/>
</dbReference>
<comment type="caution">
    <text evidence="2">The sequence shown here is derived from an EMBL/GenBank/DDBJ whole genome shotgun (WGS) entry which is preliminary data.</text>
</comment>
<feature type="chain" id="PRO_5032276083" evidence="1">
    <location>
        <begin position="29"/>
        <end position="329"/>
    </location>
</feature>
<keyword evidence="1" id="KW-0732">Signal</keyword>
<organism evidence="2 3">
    <name type="scientific">Symbiodinium natans</name>
    <dbReference type="NCBI Taxonomy" id="878477"/>
    <lineage>
        <taxon>Eukaryota</taxon>
        <taxon>Sar</taxon>
        <taxon>Alveolata</taxon>
        <taxon>Dinophyceae</taxon>
        <taxon>Suessiales</taxon>
        <taxon>Symbiodiniaceae</taxon>
        <taxon>Symbiodinium</taxon>
    </lineage>
</organism>
<evidence type="ECO:0000256" key="1">
    <source>
        <dbReference type="SAM" id="SignalP"/>
    </source>
</evidence>
<keyword evidence="3" id="KW-1185">Reference proteome</keyword>
<dbReference type="OrthoDB" id="10259978at2759"/>
<dbReference type="Proteomes" id="UP000604046">
    <property type="component" value="Unassembled WGS sequence"/>
</dbReference>
<dbReference type="AlphaFoldDB" id="A0A812MFV6"/>
<reference evidence="2" key="1">
    <citation type="submission" date="2021-02" db="EMBL/GenBank/DDBJ databases">
        <authorList>
            <person name="Dougan E. K."/>
            <person name="Rhodes N."/>
            <person name="Thang M."/>
            <person name="Chan C."/>
        </authorList>
    </citation>
    <scope>NUCLEOTIDE SEQUENCE</scope>
</reference>
<proteinExistence type="predicted"/>
<feature type="signal peptide" evidence="1">
    <location>
        <begin position="1"/>
        <end position="28"/>
    </location>
</feature>
<name>A0A812MFV6_9DINO</name>
<protein>
    <submittedName>
        <fullName evidence="2">OS5_229L protein</fullName>
    </submittedName>
</protein>
<sequence>MVRVFYRRLHRQLQLLLLTLAWRRRVWAEGGGLFEDLLLDEKPGIRRLALTDGDKGAVVGLIRRQRRVQPKFSVLDIGAVANPWSIHSGVADAIFDLFADHYPSCFLPDQLQWGRDCCSSKHDACFDGLYTRERCCRGPEPVQLMQFVGDVTDEHGGGWKNLQAYVAAFGKFDFVVTSHVLEDLREPSTVVRLLPMIAKAGFVAVPSKFYELTYQDDTPDPDSLGLRRKYRGCIHHHWIYTVQNDTLLAVPKLPYLEEDAVMDGLELLGRNESLKEMALVWTGRLPMKLLNQGFMGPTVEGIVQMVRDAVGPASFDDVDRARLSTQQLP</sequence>
<evidence type="ECO:0000313" key="3">
    <source>
        <dbReference type="Proteomes" id="UP000604046"/>
    </source>
</evidence>